<evidence type="ECO:0000256" key="1">
    <source>
        <dbReference type="SAM" id="MobiDB-lite"/>
    </source>
</evidence>
<dbReference type="AlphaFoldDB" id="A0A7R9ARQ5"/>
<accession>A0A7R9ARQ5</accession>
<name>A0A7R9ARQ5_TIMSH</name>
<proteinExistence type="predicted"/>
<gene>
    <name evidence="2" type="ORF">TSIB3V08_LOCUS2930</name>
</gene>
<sequence length="86" mass="9872">MESVQQGQRKDGNIPSSPSRHVLNFFFSDQEHDQANNAEDVLFEMFKNEDDGLLSIGKFLAAETTPFQTHCFTENLETLWMCSQEL</sequence>
<evidence type="ECO:0000313" key="2">
    <source>
        <dbReference type="EMBL" id="CAD7258706.1"/>
    </source>
</evidence>
<reference evidence="2" key="1">
    <citation type="submission" date="2020-11" db="EMBL/GenBank/DDBJ databases">
        <authorList>
            <person name="Tran Van P."/>
        </authorList>
    </citation>
    <scope>NUCLEOTIDE SEQUENCE</scope>
</reference>
<dbReference type="EMBL" id="OC000936">
    <property type="protein sequence ID" value="CAD7258706.1"/>
    <property type="molecule type" value="Genomic_DNA"/>
</dbReference>
<feature type="region of interest" description="Disordered" evidence="1">
    <location>
        <begin position="1"/>
        <end position="20"/>
    </location>
</feature>
<protein>
    <submittedName>
        <fullName evidence="2">Uncharacterized protein</fullName>
    </submittedName>
</protein>
<organism evidence="2">
    <name type="scientific">Timema shepardi</name>
    <name type="common">Walking stick</name>
    <dbReference type="NCBI Taxonomy" id="629360"/>
    <lineage>
        <taxon>Eukaryota</taxon>
        <taxon>Metazoa</taxon>
        <taxon>Ecdysozoa</taxon>
        <taxon>Arthropoda</taxon>
        <taxon>Hexapoda</taxon>
        <taxon>Insecta</taxon>
        <taxon>Pterygota</taxon>
        <taxon>Neoptera</taxon>
        <taxon>Polyneoptera</taxon>
        <taxon>Phasmatodea</taxon>
        <taxon>Timematodea</taxon>
        <taxon>Timematoidea</taxon>
        <taxon>Timematidae</taxon>
        <taxon>Timema</taxon>
    </lineage>
</organism>